<dbReference type="Pfam" id="PF01243">
    <property type="entry name" value="PNPOx_N"/>
    <property type="match status" value="1"/>
</dbReference>
<dbReference type="Proteomes" id="UP000781710">
    <property type="component" value="Unassembled WGS sequence"/>
</dbReference>
<dbReference type="PANTHER" id="PTHR40660">
    <property type="entry name" value="5'-PHOSPHATE OXIDASE PUTATIVE DOMAIN-CONTAINING PROTEIN-RELATED"/>
    <property type="match status" value="1"/>
</dbReference>
<gene>
    <name evidence="2" type="ORF">CSC78_18525</name>
</gene>
<evidence type="ECO:0000259" key="1">
    <source>
        <dbReference type="Pfam" id="PF01243"/>
    </source>
</evidence>
<evidence type="ECO:0000313" key="2">
    <source>
        <dbReference type="EMBL" id="KAF1720616.1"/>
    </source>
</evidence>
<feature type="domain" description="Pyridoxamine 5'-phosphate oxidase N-terminal" evidence="1">
    <location>
        <begin position="2"/>
        <end position="119"/>
    </location>
</feature>
<dbReference type="PANTHER" id="PTHR40660:SF1">
    <property type="entry name" value="5'-PHOSPHATE OXIDASE PUTATIVE DOMAIN-CONTAINING PROTEIN-RELATED"/>
    <property type="match status" value="1"/>
</dbReference>
<dbReference type="EMBL" id="PDWW01000044">
    <property type="protein sequence ID" value="KAF1720616.1"/>
    <property type="molecule type" value="Genomic_DNA"/>
</dbReference>
<comment type="caution">
    <text evidence="2">The sequence shown here is derived from an EMBL/GenBank/DDBJ whole genome shotgun (WGS) entry which is preliminary data.</text>
</comment>
<proteinExistence type="predicted"/>
<accession>A0ABQ6ZCA4</accession>
<keyword evidence="3" id="KW-1185">Reference proteome</keyword>
<evidence type="ECO:0000313" key="3">
    <source>
        <dbReference type="Proteomes" id="UP000781710"/>
    </source>
</evidence>
<dbReference type="SUPFAM" id="SSF50475">
    <property type="entry name" value="FMN-binding split barrel"/>
    <property type="match status" value="1"/>
</dbReference>
<sequence length="156" mass="17189">MLTDRVRASMEASVLCWLATADSSGQPNVSPKEVFRAFDDRHVVIANIASPVSAKNIEENPRVCVSLVDILVQKGHKIMGSAINVRRHTDDYRKWVAPLLPIVGDRFPVRSVFVIQVERTVEIIAPSYLLFGESTSESSQIEAAEAAYGVRRLPAA</sequence>
<dbReference type="InterPro" id="IPR012349">
    <property type="entry name" value="Split_barrel_FMN-bd"/>
</dbReference>
<name>A0ABQ6ZCA4_9GAMM</name>
<dbReference type="Gene3D" id="2.30.110.10">
    <property type="entry name" value="Electron Transport, Fmn-binding Protein, Chain A"/>
    <property type="match status" value="1"/>
</dbReference>
<dbReference type="InterPro" id="IPR011576">
    <property type="entry name" value="Pyridox_Oxase_N"/>
</dbReference>
<protein>
    <submittedName>
        <fullName evidence="2">Flavin-nucleotide-binding protein</fullName>
    </submittedName>
</protein>
<reference evidence="2 3" key="1">
    <citation type="submission" date="2017-10" db="EMBL/GenBank/DDBJ databases">
        <title>Whole genome sequencing of members of genus Pseudoxanthomonas.</title>
        <authorList>
            <person name="Kumar S."/>
            <person name="Bansal K."/>
            <person name="Kaur A."/>
            <person name="Patil P."/>
            <person name="Sharma S."/>
            <person name="Patil P.B."/>
        </authorList>
    </citation>
    <scope>NUCLEOTIDE SEQUENCE [LARGE SCALE GENOMIC DNA]</scope>
    <source>
        <strain evidence="2 3">DSM 17109</strain>
    </source>
</reference>
<organism evidence="2 3">
    <name type="scientific">Pseudoxanthomonas japonensis</name>
    <dbReference type="NCBI Taxonomy" id="69284"/>
    <lineage>
        <taxon>Bacteria</taxon>
        <taxon>Pseudomonadati</taxon>
        <taxon>Pseudomonadota</taxon>
        <taxon>Gammaproteobacteria</taxon>
        <taxon>Lysobacterales</taxon>
        <taxon>Lysobacteraceae</taxon>
        <taxon>Pseudoxanthomonas</taxon>
    </lineage>
</organism>